<protein>
    <submittedName>
        <fullName evidence="1">Uncharacterized protein</fullName>
    </submittedName>
</protein>
<dbReference type="EMBL" id="LIZY01000140">
    <property type="protein sequence ID" value="KPJ61897.1"/>
    <property type="molecule type" value="Genomic_DNA"/>
</dbReference>
<dbReference type="Proteomes" id="UP000052020">
    <property type="component" value="Unassembled WGS sequence"/>
</dbReference>
<evidence type="ECO:0000313" key="2">
    <source>
        <dbReference type="Proteomes" id="UP000052020"/>
    </source>
</evidence>
<name>A0A0S7XIK9_9BACT</name>
<organism evidence="1 2">
    <name type="scientific">candidate division KD3-62 bacterium DG_56</name>
    <dbReference type="NCBI Taxonomy" id="1704032"/>
    <lineage>
        <taxon>Bacteria</taxon>
        <taxon>candidate division KD3-62</taxon>
    </lineage>
</organism>
<evidence type="ECO:0000313" key="1">
    <source>
        <dbReference type="EMBL" id="KPJ61897.1"/>
    </source>
</evidence>
<gene>
    <name evidence="1" type="ORF">AMK68_05585</name>
</gene>
<reference evidence="1 2" key="1">
    <citation type="journal article" date="2015" name="Microbiome">
        <title>Genomic resolution of linkages in carbon, nitrogen, and sulfur cycling among widespread estuary sediment bacteria.</title>
        <authorList>
            <person name="Baker B.J."/>
            <person name="Lazar C.S."/>
            <person name="Teske A.P."/>
            <person name="Dick G.J."/>
        </authorList>
    </citation>
    <scope>NUCLEOTIDE SEQUENCE [LARGE SCALE GENOMIC DNA]</scope>
    <source>
        <strain evidence="1">DG_56</strain>
    </source>
</reference>
<proteinExistence type="predicted"/>
<accession>A0A0S7XIK9</accession>
<comment type="caution">
    <text evidence="1">The sequence shown here is derived from an EMBL/GenBank/DDBJ whole genome shotgun (WGS) entry which is preliminary data.</text>
</comment>
<dbReference type="AlphaFoldDB" id="A0A0S7XIK9"/>
<sequence>MQCRDFEERLRRFRAKQPPAGVRARLLSRAEQEVAGRHRRGLRAWRLRLAMAAALVVALAADVAADRITEARIAALTDGRSPVVARRDGDTIEAAMRQRARLLSMLCAEPEWRWEM</sequence>